<evidence type="ECO:0000256" key="12">
    <source>
        <dbReference type="ARBA" id="ARBA00022840"/>
    </source>
</evidence>
<keyword evidence="14 20" id="KW-0472">Membrane</keyword>
<dbReference type="InterPro" id="IPR001245">
    <property type="entry name" value="Ser-Thr/Tyr_kinase_cat_dom"/>
</dbReference>
<name>A0A6P5RE72_PRUAV</name>
<evidence type="ECO:0000256" key="17">
    <source>
        <dbReference type="ARBA" id="ARBA00047899"/>
    </source>
</evidence>
<dbReference type="PROSITE" id="PS50011">
    <property type="entry name" value="PROTEIN_KINASE_DOM"/>
    <property type="match status" value="1"/>
</dbReference>
<dbReference type="Gene3D" id="3.30.200.20">
    <property type="entry name" value="Phosphorylase Kinase, domain 1"/>
    <property type="match status" value="1"/>
</dbReference>
<keyword evidence="12 19" id="KW-0067">ATP-binding</keyword>
<evidence type="ECO:0000256" key="9">
    <source>
        <dbReference type="ARBA" id="ARBA00022737"/>
    </source>
</evidence>
<dbReference type="InterPro" id="IPR000719">
    <property type="entry name" value="Prot_kinase_dom"/>
</dbReference>
<dbReference type="RefSeq" id="XP_021800153.1">
    <property type="nucleotide sequence ID" value="XM_021944461.1"/>
</dbReference>
<keyword evidence="4" id="KW-0597">Phosphoprotein</keyword>
<protein>
    <recommendedName>
        <fullName evidence="2">non-specific serine/threonine protein kinase</fullName>
        <ecNumber evidence="2">2.7.11.1</ecNumber>
    </recommendedName>
</protein>
<sequence length="1056" mass="116707">MFHYIFVLCNFWTVSHSHSQASQSGRYLKTPICNFPHIPFWQEQLLVELISAKLSCSANQNESQEIVNALKEIGKKLGKKDWDFRKDPCTGEGNWNVSIEGRRKGFESSVTCDCTFNHNSSCHVIRIALKAQSLPGTVPPEFSKLQHLKELDLSRNYLNGSIPSQWGTMRLVTLSFMGNRLSGPFPKVLTNITTLRNLSIEGNHFSGPIPPEIGKLIKLEKLIVSSNAFTGELPLALAKLTDLSDMRISDNNFSGKIPDFIGNWTRISKLLIQGSSLEGPIPSSISGLTSLTDLRITDLRGTESPFPPLSKLESLKTLILRNCLIYGVIPAYIGDMKSLKNLDLSYNELTGEIPASFVQLAKVDYTYLTGNQLTGTVPGWVPGRNNIVDLSYNNFTWESSSPNECPRGSVNLVESYSSSADKSSRIQPCLQRNFPCHVSKNQRKYSLHINCGGKEVNIGGNRYEADREQKGASMYYMGQNWALSSTGNVMDNDIDSDIYIETNKSALSKNVSMLDSELYTTARGSPISLTYYGLCLVNGDYTVKLHFAEIVFTNDRTFNSLGKRIFDVYIQDKLVLKDFNIESEAGGAGKPIVKNFTAVVSSHTLKIHFYWAGKGTTGIPDRGVYGPLISAISVDPNFEPPSVEGNKNHIVIAVGTVAAALLLLLLVLGILRRKGCLGGKISADKELRDLDLQTGLYTLRQIKAATKNFDAANKLGEGGFGSVYKGLLSDGTVIAVKQLSSKSKQGNREFVNEIGMISALKHPNLVKLYGCCVEGNQMLLIYEYMENNCVSRALFGSDPACRLKLDWPTRKKICIGIARGLAYLHEESILKIVHRDIKTSNVLLDKDFNAKISDFGLAKLNEDDNTHISTRIAGTIGYMAPEYAMRGYLTDKADVYSFGVVALEIVSGKSNTNYRPKEEFVYLLDWAYVLQERGSLLELVDPALGSEYSSEETMLMLNVALMCTNASPTLRPTMPQVVSMLEGRTEVQDLLSDPGFSAINSKVRAIRNHFWQNPSCTQSMSTNGPRTDTSGNSYIETEESGRLLRVGSVTSVKSEE</sequence>
<evidence type="ECO:0000256" key="18">
    <source>
        <dbReference type="ARBA" id="ARBA00048679"/>
    </source>
</evidence>
<dbReference type="GO" id="GO:0016020">
    <property type="term" value="C:membrane"/>
    <property type="evidence" value="ECO:0007669"/>
    <property type="project" value="UniProtKB-SubCell"/>
</dbReference>
<dbReference type="InterPro" id="IPR011009">
    <property type="entry name" value="Kinase-like_dom_sf"/>
</dbReference>
<evidence type="ECO:0000259" key="22">
    <source>
        <dbReference type="PROSITE" id="PS50011"/>
    </source>
</evidence>
<dbReference type="PROSITE" id="PS00107">
    <property type="entry name" value="PROTEIN_KINASE_ATP"/>
    <property type="match status" value="1"/>
</dbReference>
<feature type="chain" id="PRO_5028324546" description="non-specific serine/threonine protein kinase" evidence="21">
    <location>
        <begin position="18"/>
        <end position="1056"/>
    </location>
</feature>
<dbReference type="InterPro" id="IPR051824">
    <property type="entry name" value="LRR_Rcpt-Like_S/T_Kinase"/>
</dbReference>
<evidence type="ECO:0000256" key="15">
    <source>
        <dbReference type="ARBA" id="ARBA00023170"/>
    </source>
</evidence>
<evidence type="ECO:0000256" key="5">
    <source>
        <dbReference type="ARBA" id="ARBA00022614"/>
    </source>
</evidence>
<keyword evidence="3" id="KW-0723">Serine/threonine-protein kinase</keyword>
<dbReference type="PROSITE" id="PS00108">
    <property type="entry name" value="PROTEIN_KINASE_ST"/>
    <property type="match status" value="1"/>
</dbReference>
<dbReference type="InterPro" id="IPR008271">
    <property type="entry name" value="Ser/Thr_kinase_AS"/>
</dbReference>
<keyword evidence="8 21" id="KW-0732">Signal</keyword>
<evidence type="ECO:0000256" key="19">
    <source>
        <dbReference type="PROSITE-ProRule" id="PRU10141"/>
    </source>
</evidence>
<dbReference type="FunFam" id="3.80.10.10:FF:000452">
    <property type="entry name" value="Probable LRR receptor-like serine/threonine-protein kinase RFK1"/>
    <property type="match status" value="1"/>
</dbReference>
<evidence type="ECO:0000256" key="20">
    <source>
        <dbReference type="SAM" id="Phobius"/>
    </source>
</evidence>
<dbReference type="InterPro" id="IPR001611">
    <property type="entry name" value="Leu-rich_rpt"/>
</dbReference>
<dbReference type="AlphaFoldDB" id="A0A6P5RE72"/>
<evidence type="ECO:0000313" key="23">
    <source>
        <dbReference type="Proteomes" id="UP000515124"/>
    </source>
</evidence>
<accession>A0A6P5RE72</accession>
<evidence type="ECO:0000256" key="8">
    <source>
        <dbReference type="ARBA" id="ARBA00022729"/>
    </source>
</evidence>
<keyword evidence="16" id="KW-0325">Glycoprotein</keyword>
<dbReference type="FunFam" id="1.10.510.10:FF:000044">
    <property type="entry name" value="Putative LRR receptor-like serine/threonine-protein kinase"/>
    <property type="match status" value="1"/>
</dbReference>
<evidence type="ECO:0000256" key="16">
    <source>
        <dbReference type="ARBA" id="ARBA00023180"/>
    </source>
</evidence>
<evidence type="ECO:0000256" key="11">
    <source>
        <dbReference type="ARBA" id="ARBA00022777"/>
    </source>
</evidence>
<dbReference type="SMART" id="SM00220">
    <property type="entry name" value="S_TKc"/>
    <property type="match status" value="1"/>
</dbReference>
<dbReference type="PANTHER" id="PTHR48006:SF68">
    <property type="entry name" value="PROTEIN KINASE DOMAIN-CONTAINING PROTEIN"/>
    <property type="match status" value="1"/>
</dbReference>
<keyword evidence="15" id="KW-0675">Receptor</keyword>
<evidence type="ECO:0000256" key="14">
    <source>
        <dbReference type="ARBA" id="ARBA00023136"/>
    </source>
</evidence>
<dbReference type="GO" id="GO:0004674">
    <property type="term" value="F:protein serine/threonine kinase activity"/>
    <property type="evidence" value="ECO:0007669"/>
    <property type="project" value="UniProtKB-KW"/>
</dbReference>
<comment type="subcellular location">
    <subcellularLocation>
        <location evidence="1">Membrane</location>
        <topology evidence="1">Single-pass type I membrane protein</topology>
    </subcellularLocation>
</comment>
<dbReference type="Gene3D" id="3.80.10.10">
    <property type="entry name" value="Ribonuclease Inhibitor"/>
    <property type="match status" value="3"/>
</dbReference>
<dbReference type="Pfam" id="PF13855">
    <property type="entry name" value="LRR_8"/>
    <property type="match status" value="1"/>
</dbReference>
<dbReference type="Gene3D" id="2.60.120.430">
    <property type="entry name" value="Galactose-binding lectin"/>
    <property type="match status" value="1"/>
</dbReference>
<dbReference type="FunFam" id="3.80.10.10:FF:000958">
    <property type="entry name" value="Putative LRR receptor-like serine/threonine-protein kinase isoform A"/>
    <property type="match status" value="1"/>
</dbReference>
<keyword evidence="5" id="KW-0433">Leucine-rich repeat</keyword>
<gene>
    <name evidence="24" type="primary">LOC110744483</name>
</gene>
<evidence type="ECO:0000256" key="4">
    <source>
        <dbReference type="ARBA" id="ARBA00022553"/>
    </source>
</evidence>
<dbReference type="Gene3D" id="1.10.510.10">
    <property type="entry name" value="Transferase(Phosphotransferase) domain 1"/>
    <property type="match status" value="1"/>
</dbReference>
<dbReference type="GO" id="GO:0005524">
    <property type="term" value="F:ATP binding"/>
    <property type="evidence" value="ECO:0007669"/>
    <property type="project" value="UniProtKB-UniRule"/>
</dbReference>
<dbReference type="KEGG" id="pavi:110744483"/>
<dbReference type="SUPFAM" id="SSF52058">
    <property type="entry name" value="L domain-like"/>
    <property type="match status" value="1"/>
</dbReference>
<dbReference type="Pfam" id="PF07714">
    <property type="entry name" value="PK_Tyr_Ser-Thr"/>
    <property type="match status" value="1"/>
</dbReference>
<feature type="binding site" evidence="19">
    <location>
        <position position="737"/>
    </location>
    <ligand>
        <name>ATP</name>
        <dbReference type="ChEBI" id="CHEBI:30616"/>
    </ligand>
</feature>
<evidence type="ECO:0000256" key="2">
    <source>
        <dbReference type="ARBA" id="ARBA00012513"/>
    </source>
</evidence>
<dbReference type="InterPro" id="IPR032675">
    <property type="entry name" value="LRR_dom_sf"/>
</dbReference>
<feature type="transmembrane region" description="Helical" evidence="20">
    <location>
        <begin position="650"/>
        <end position="671"/>
    </location>
</feature>
<keyword evidence="11" id="KW-0418">Kinase</keyword>
<evidence type="ECO:0000256" key="3">
    <source>
        <dbReference type="ARBA" id="ARBA00022527"/>
    </source>
</evidence>
<dbReference type="InterPro" id="IPR021720">
    <property type="entry name" value="Malectin_dom"/>
</dbReference>
<dbReference type="EC" id="2.7.11.1" evidence="2"/>
<dbReference type="Proteomes" id="UP000515124">
    <property type="component" value="Unplaced"/>
</dbReference>
<evidence type="ECO:0000313" key="24">
    <source>
        <dbReference type="RefSeq" id="XP_021800153.1"/>
    </source>
</evidence>
<evidence type="ECO:0000256" key="1">
    <source>
        <dbReference type="ARBA" id="ARBA00004479"/>
    </source>
</evidence>
<comment type="catalytic activity">
    <reaction evidence="17">
        <text>L-threonyl-[protein] + ATP = O-phospho-L-threonyl-[protein] + ADP + H(+)</text>
        <dbReference type="Rhea" id="RHEA:46608"/>
        <dbReference type="Rhea" id="RHEA-COMP:11060"/>
        <dbReference type="Rhea" id="RHEA-COMP:11605"/>
        <dbReference type="ChEBI" id="CHEBI:15378"/>
        <dbReference type="ChEBI" id="CHEBI:30013"/>
        <dbReference type="ChEBI" id="CHEBI:30616"/>
        <dbReference type="ChEBI" id="CHEBI:61977"/>
        <dbReference type="ChEBI" id="CHEBI:456216"/>
        <dbReference type="EC" id="2.7.11.1"/>
    </reaction>
</comment>
<evidence type="ECO:0000256" key="10">
    <source>
        <dbReference type="ARBA" id="ARBA00022741"/>
    </source>
</evidence>
<dbReference type="FunFam" id="2.60.120.430:FF:000004">
    <property type="entry name" value="Putative leucine-rich repeat receptor-like serine/threonine-protein kinase"/>
    <property type="match status" value="1"/>
</dbReference>
<feature type="signal peptide" evidence="21">
    <location>
        <begin position="1"/>
        <end position="17"/>
    </location>
</feature>
<dbReference type="GeneID" id="110744483"/>
<evidence type="ECO:0000256" key="6">
    <source>
        <dbReference type="ARBA" id="ARBA00022679"/>
    </source>
</evidence>
<keyword evidence="9" id="KW-0677">Repeat</keyword>
<keyword evidence="23" id="KW-1185">Reference proteome</keyword>
<organism evidence="23 24">
    <name type="scientific">Prunus avium</name>
    <name type="common">Cherry</name>
    <name type="synonym">Cerasus avium</name>
    <dbReference type="NCBI Taxonomy" id="42229"/>
    <lineage>
        <taxon>Eukaryota</taxon>
        <taxon>Viridiplantae</taxon>
        <taxon>Streptophyta</taxon>
        <taxon>Embryophyta</taxon>
        <taxon>Tracheophyta</taxon>
        <taxon>Spermatophyta</taxon>
        <taxon>Magnoliopsida</taxon>
        <taxon>eudicotyledons</taxon>
        <taxon>Gunneridae</taxon>
        <taxon>Pentapetalae</taxon>
        <taxon>rosids</taxon>
        <taxon>fabids</taxon>
        <taxon>Rosales</taxon>
        <taxon>Rosaceae</taxon>
        <taxon>Amygdaloideae</taxon>
        <taxon>Amygdaleae</taxon>
        <taxon>Prunus</taxon>
    </lineage>
</organism>
<dbReference type="FunFam" id="3.30.200.20:FF:000217">
    <property type="entry name" value="probable LRR receptor-like serine/threonine-protein kinase At1g53430"/>
    <property type="match status" value="1"/>
</dbReference>
<keyword evidence="6" id="KW-0808">Transferase</keyword>
<dbReference type="InterPro" id="IPR017441">
    <property type="entry name" value="Protein_kinase_ATP_BS"/>
</dbReference>
<dbReference type="SUPFAM" id="SSF56112">
    <property type="entry name" value="Protein kinase-like (PK-like)"/>
    <property type="match status" value="1"/>
</dbReference>
<dbReference type="PANTHER" id="PTHR48006">
    <property type="entry name" value="LEUCINE-RICH REPEAT-CONTAINING PROTEIN DDB_G0281931-RELATED"/>
    <property type="match status" value="1"/>
</dbReference>
<dbReference type="Pfam" id="PF00560">
    <property type="entry name" value="LRR_1"/>
    <property type="match status" value="2"/>
</dbReference>
<feature type="domain" description="Protein kinase" evidence="22">
    <location>
        <begin position="709"/>
        <end position="991"/>
    </location>
</feature>
<keyword evidence="7 20" id="KW-0812">Transmembrane</keyword>
<keyword evidence="10 19" id="KW-0547">Nucleotide-binding</keyword>
<reference evidence="24" key="1">
    <citation type="submission" date="2025-08" db="UniProtKB">
        <authorList>
            <consortium name="RefSeq"/>
        </authorList>
    </citation>
    <scope>IDENTIFICATION</scope>
</reference>
<proteinExistence type="predicted"/>
<evidence type="ECO:0000256" key="7">
    <source>
        <dbReference type="ARBA" id="ARBA00022692"/>
    </source>
</evidence>
<evidence type="ECO:0000256" key="13">
    <source>
        <dbReference type="ARBA" id="ARBA00022989"/>
    </source>
</evidence>
<keyword evidence="13 20" id="KW-1133">Transmembrane helix</keyword>
<evidence type="ECO:0000256" key="21">
    <source>
        <dbReference type="SAM" id="SignalP"/>
    </source>
</evidence>
<dbReference type="Pfam" id="PF11721">
    <property type="entry name" value="Malectin"/>
    <property type="match status" value="1"/>
</dbReference>
<comment type="catalytic activity">
    <reaction evidence="18">
        <text>L-seryl-[protein] + ATP = O-phospho-L-seryl-[protein] + ADP + H(+)</text>
        <dbReference type="Rhea" id="RHEA:17989"/>
        <dbReference type="Rhea" id="RHEA-COMP:9863"/>
        <dbReference type="Rhea" id="RHEA-COMP:11604"/>
        <dbReference type="ChEBI" id="CHEBI:15378"/>
        <dbReference type="ChEBI" id="CHEBI:29999"/>
        <dbReference type="ChEBI" id="CHEBI:30616"/>
        <dbReference type="ChEBI" id="CHEBI:83421"/>
        <dbReference type="ChEBI" id="CHEBI:456216"/>
        <dbReference type="EC" id="2.7.11.1"/>
    </reaction>
</comment>
<dbReference type="CDD" id="cd14066">
    <property type="entry name" value="STKc_IRAK"/>
    <property type="match status" value="1"/>
</dbReference>